<dbReference type="InterPro" id="IPR007476">
    <property type="entry name" value="RdgC"/>
</dbReference>
<dbReference type="Pfam" id="PF04381">
    <property type="entry name" value="RdgC"/>
    <property type="match status" value="1"/>
</dbReference>
<proteinExistence type="inferred from homology"/>
<keyword evidence="4" id="KW-0963">Cytoplasm</keyword>
<comment type="similarity">
    <text evidence="2">Belongs to the RdgC family.</text>
</comment>
<keyword evidence="7" id="KW-1185">Reference proteome</keyword>
<dbReference type="Proteomes" id="UP000614058">
    <property type="component" value="Unassembled WGS sequence"/>
</dbReference>
<dbReference type="RefSeq" id="WP_200522039.1">
    <property type="nucleotide sequence ID" value="NZ_JAEHNZ010000002.1"/>
</dbReference>
<evidence type="ECO:0000256" key="2">
    <source>
        <dbReference type="ARBA" id="ARBA00008657"/>
    </source>
</evidence>
<evidence type="ECO:0000256" key="1">
    <source>
        <dbReference type="ARBA" id="ARBA00004453"/>
    </source>
</evidence>
<evidence type="ECO:0000313" key="7">
    <source>
        <dbReference type="Proteomes" id="UP000614058"/>
    </source>
</evidence>
<accession>A0ABS1BSN2</accession>
<sequence length="299" mass="33447">MFYKNLTFYRIKTPFPHPKDIIILLKKACFAPCLGLDGFSEGFTPIHTDGDHFTQLAGNSLAICLQREQKILPPALITAKLNAHVRQIEATEQRSIGKRERQSIRESIIDSLLPQALAKPSQIHAQLDYAHQLLLINAPSKTAEILLSKLSQALGGLIAQKPATTTPLTTLMTQWISQGEAHFPFGLDDNGTLKDEQHGATIKASKHNLADQDITQLVQHGKTVIQLGLIWREHIHFTLNPDFTLRRIRFADELLQQAQQQNDGSESLFYTQQLIQSQKLPELLNDLANLAGGWVKEST</sequence>
<protein>
    <recommendedName>
        <fullName evidence="3">Recombination-associated protein RdgC</fullName>
    </recommendedName>
</protein>
<evidence type="ECO:0000256" key="3">
    <source>
        <dbReference type="ARBA" id="ARBA00022296"/>
    </source>
</evidence>
<dbReference type="PANTHER" id="PTHR38103">
    <property type="entry name" value="RECOMBINATION-ASSOCIATED PROTEIN RDGC"/>
    <property type="match status" value="1"/>
</dbReference>
<evidence type="ECO:0000256" key="5">
    <source>
        <dbReference type="ARBA" id="ARBA00023172"/>
    </source>
</evidence>
<reference evidence="6 7" key="1">
    <citation type="journal article" date="2021" name="Pathogens">
        <title>Isolation and Characterization of Kingella bonacorsii sp. nov., A Novel Kingella Species Detected in a Stable Periodontitis Subject.</title>
        <authorList>
            <person name="Antezack A."/>
            <person name="Boxberger M."/>
            <person name="Rolland C."/>
            <person name="Monnet-Corti V."/>
            <person name="La Scola B."/>
        </authorList>
    </citation>
    <scope>NUCLEOTIDE SEQUENCE [LARGE SCALE GENOMIC DNA]</scope>
    <source>
        <strain evidence="6 7">Marseille-Q4569</strain>
    </source>
</reference>
<organism evidence="6 7">
    <name type="scientific">Kingella bonacorsii</name>
    <dbReference type="NCBI Taxonomy" id="2796361"/>
    <lineage>
        <taxon>Bacteria</taxon>
        <taxon>Pseudomonadati</taxon>
        <taxon>Pseudomonadota</taxon>
        <taxon>Betaproteobacteria</taxon>
        <taxon>Neisseriales</taxon>
        <taxon>Neisseriaceae</taxon>
        <taxon>Kingella</taxon>
    </lineage>
</organism>
<dbReference type="EMBL" id="JAEHNZ010000002">
    <property type="protein sequence ID" value="MBK0395922.1"/>
    <property type="molecule type" value="Genomic_DNA"/>
</dbReference>
<evidence type="ECO:0000313" key="6">
    <source>
        <dbReference type="EMBL" id="MBK0395922.1"/>
    </source>
</evidence>
<comment type="caution">
    <text evidence="6">The sequence shown here is derived from an EMBL/GenBank/DDBJ whole genome shotgun (WGS) entry which is preliminary data.</text>
</comment>
<comment type="subcellular location">
    <subcellularLocation>
        <location evidence="1">Cytoplasm</location>
        <location evidence="1">Nucleoid</location>
    </subcellularLocation>
</comment>
<dbReference type="PANTHER" id="PTHR38103:SF1">
    <property type="entry name" value="RECOMBINATION-ASSOCIATED PROTEIN RDGC"/>
    <property type="match status" value="1"/>
</dbReference>
<dbReference type="NCBIfam" id="NF001464">
    <property type="entry name" value="PRK00321.1-5"/>
    <property type="match status" value="1"/>
</dbReference>
<keyword evidence="5" id="KW-0233">DNA recombination</keyword>
<evidence type="ECO:0000256" key="4">
    <source>
        <dbReference type="ARBA" id="ARBA00022490"/>
    </source>
</evidence>
<name>A0ABS1BSN2_9NEIS</name>
<gene>
    <name evidence="6" type="primary">rdgC</name>
    <name evidence="6" type="ORF">JDW22_04825</name>
</gene>